<organism evidence="2 3">
    <name type="scientific">Virgibacillus halodenitrificans</name>
    <name type="common">Bacillus halodenitrificans</name>
    <dbReference type="NCBI Taxonomy" id="1482"/>
    <lineage>
        <taxon>Bacteria</taxon>
        <taxon>Bacillati</taxon>
        <taxon>Bacillota</taxon>
        <taxon>Bacilli</taxon>
        <taxon>Bacillales</taxon>
        <taxon>Bacillaceae</taxon>
        <taxon>Virgibacillus</taxon>
    </lineage>
</organism>
<evidence type="ECO:0000313" key="2">
    <source>
        <dbReference type="EMBL" id="MBD1223098.1"/>
    </source>
</evidence>
<reference evidence="2 3" key="1">
    <citation type="submission" date="2020-09" db="EMBL/GenBank/DDBJ databases">
        <title>Draft Genome Sequences of Oil-Oxidizing Bacteria Halomonas titanicae, Marinobacter lutaoensis, and Virgibacillus halodenitrificans Isolated from Highly Saline Environments.</title>
        <authorList>
            <person name="Grouzdev D.S."/>
            <person name="Sokolova D.S."/>
            <person name="Semenova E.M."/>
            <person name="Borzenkov I.A."/>
            <person name="Bidzhieva S.K."/>
            <person name="Poltaraus A.B."/>
            <person name="Nazina T.N."/>
        </authorList>
    </citation>
    <scope>NUCLEOTIDE SEQUENCE [LARGE SCALE GENOMIC DNA]</scope>
    <source>
        <strain evidence="2 3">VKM B-3472D</strain>
    </source>
</reference>
<name>A0ABR7VQI1_VIRHA</name>
<dbReference type="InterPro" id="IPR016181">
    <property type="entry name" value="Acyl_CoA_acyltransferase"/>
</dbReference>
<accession>A0ABR7VQI1</accession>
<evidence type="ECO:0000259" key="1">
    <source>
        <dbReference type="PROSITE" id="PS51186"/>
    </source>
</evidence>
<dbReference type="Proteomes" id="UP000621631">
    <property type="component" value="Unassembled WGS sequence"/>
</dbReference>
<dbReference type="PROSITE" id="PS51186">
    <property type="entry name" value="GNAT"/>
    <property type="match status" value="1"/>
</dbReference>
<dbReference type="EMBL" id="JACWEZ010000005">
    <property type="protein sequence ID" value="MBD1223098.1"/>
    <property type="molecule type" value="Genomic_DNA"/>
</dbReference>
<keyword evidence="3" id="KW-1185">Reference proteome</keyword>
<dbReference type="Pfam" id="PF00583">
    <property type="entry name" value="Acetyltransf_1"/>
    <property type="match status" value="1"/>
</dbReference>
<evidence type="ECO:0000313" key="3">
    <source>
        <dbReference type="Proteomes" id="UP000621631"/>
    </source>
</evidence>
<sequence length="159" mass="18933">MKDDAKEVFQILRNAASWLNEKNINQWEHLHNDVEINEIMEDIVEDIAYIVENKNTDIVAVFNFSPNQNPWDIEMWGKREDKAFYLHRFAVHQEHHHKQIGKRTLEWMINSYQVNNSYIRLDCIGNNPVLNKFYQRAGFQFMGHVGEAGDQFSLYEKAF</sequence>
<proteinExistence type="predicted"/>
<protein>
    <submittedName>
        <fullName evidence="2">GNAT family N-acetyltransferase</fullName>
    </submittedName>
</protein>
<dbReference type="Gene3D" id="3.40.630.30">
    <property type="match status" value="1"/>
</dbReference>
<comment type="caution">
    <text evidence="2">The sequence shown here is derived from an EMBL/GenBank/DDBJ whole genome shotgun (WGS) entry which is preliminary data.</text>
</comment>
<dbReference type="InterPro" id="IPR000182">
    <property type="entry name" value="GNAT_dom"/>
</dbReference>
<gene>
    <name evidence="2" type="ORF">IC602_10825</name>
</gene>
<feature type="domain" description="N-acetyltransferase" evidence="1">
    <location>
        <begin position="1"/>
        <end position="159"/>
    </location>
</feature>
<dbReference type="SUPFAM" id="SSF55729">
    <property type="entry name" value="Acyl-CoA N-acyltransferases (Nat)"/>
    <property type="match status" value="1"/>
</dbReference>